<organism evidence="1">
    <name type="scientific">uncultured marine group II/III euryarchaeote AD1000_26_F05</name>
    <dbReference type="NCBI Taxonomy" id="1457744"/>
    <lineage>
        <taxon>Archaea</taxon>
        <taxon>Methanobacteriati</taxon>
        <taxon>Methanobacteriota</taxon>
        <taxon>environmental samples</taxon>
    </lineage>
</organism>
<protein>
    <submittedName>
        <fullName evidence="1">Uncharacterized protein</fullName>
    </submittedName>
</protein>
<name>A0A075FT97_9EURY</name>
<sequence>MKPICNPWRGLLIEGRNKSTASNFHNSSPSGALNTNKRNSVEALDKEEGRIPGKIQVLITRAGNAEAIPAINQASASRRLVGNPIHFDEVAHQAKTGIENPIIHRGITSKMNNNMNSHSVDSLRANRVTNALVATVSENTNQTCL</sequence>
<evidence type="ECO:0000313" key="1">
    <source>
        <dbReference type="EMBL" id="AIE92691.1"/>
    </source>
</evidence>
<dbReference type="EMBL" id="KF900373">
    <property type="protein sequence ID" value="AIE92691.1"/>
    <property type="molecule type" value="Genomic_DNA"/>
</dbReference>
<accession>A0A075FT97</accession>
<reference evidence="1" key="1">
    <citation type="journal article" date="2014" name="Genome Biol. Evol.">
        <title>Pangenome evidence for extensive interdomain horizontal transfer affecting lineage core and shell genes in uncultured planktonic thaumarchaeota and euryarchaeota.</title>
        <authorList>
            <person name="Deschamps P."/>
            <person name="Zivanovic Y."/>
            <person name="Moreira D."/>
            <person name="Rodriguez-Valera F."/>
            <person name="Lopez-Garcia P."/>
        </authorList>
    </citation>
    <scope>NUCLEOTIDE SEQUENCE</scope>
</reference>
<dbReference type="AlphaFoldDB" id="A0A075FT97"/>
<proteinExistence type="predicted"/>